<evidence type="ECO:0000256" key="6">
    <source>
        <dbReference type="ARBA" id="ARBA00022490"/>
    </source>
</evidence>
<reference evidence="13 14" key="1">
    <citation type="submission" date="2016-05" db="EMBL/GenBank/DDBJ databases">
        <title>A degradative enzymes factory behind the ericoid mycorrhizal symbiosis.</title>
        <authorList>
            <consortium name="DOE Joint Genome Institute"/>
            <person name="Martino E."/>
            <person name="Morin E."/>
            <person name="Grelet G."/>
            <person name="Kuo A."/>
            <person name="Kohler A."/>
            <person name="Daghino S."/>
            <person name="Barry K."/>
            <person name="Choi C."/>
            <person name="Cichocki N."/>
            <person name="Clum A."/>
            <person name="Copeland A."/>
            <person name="Hainaut M."/>
            <person name="Haridas S."/>
            <person name="Labutti K."/>
            <person name="Lindquist E."/>
            <person name="Lipzen A."/>
            <person name="Khouja H.-R."/>
            <person name="Murat C."/>
            <person name="Ohm R."/>
            <person name="Olson A."/>
            <person name="Spatafora J."/>
            <person name="Veneault-Fourrey C."/>
            <person name="Henrissat B."/>
            <person name="Grigoriev I."/>
            <person name="Martin F."/>
            <person name="Perotto S."/>
        </authorList>
    </citation>
    <scope>NUCLEOTIDE SEQUENCE [LARGE SCALE GENOMIC DNA]</scope>
    <source>
        <strain evidence="13 14">UAMH 7357</strain>
    </source>
</reference>
<dbReference type="EMBL" id="KZ613484">
    <property type="protein sequence ID" value="PMD20705.1"/>
    <property type="molecule type" value="Genomic_DNA"/>
</dbReference>
<protein>
    <recommendedName>
        <fullName evidence="4">Protein SDS23</fullName>
    </recommendedName>
    <alternativeName>
        <fullName evidence="5">Protein sds23</fullName>
    </alternativeName>
</protein>
<dbReference type="PROSITE" id="PS51371">
    <property type="entry name" value="CBS"/>
    <property type="match status" value="2"/>
</dbReference>
<feature type="domain" description="CBS" evidence="12">
    <location>
        <begin position="254"/>
        <end position="311"/>
    </location>
</feature>
<accession>A0A2J6Q358</accession>
<dbReference type="Gene3D" id="3.10.580.10">
    <property type="entry name" value="CBS-domain"/>
    <property type="match status" value="2"/>
</dbReference>
<dbReference type="InterPro" id="IPR000644">
    <property type="entry name" value="CBS_dom"/>
</dbReference>
<dbReference type="PANTHER" id="PTHR13780:SF36">
    <property type="entry name" value="CBS DOMAIN-CONTAINING PROTEIN"/>
    <property type="match status" value="1"/>
</dbReference>
<comment type="similarity">
    <text evidence="3 9">Belongs to the SDS23 family.</text>
</comment>
<dbReference type="InterPro" id="IPR046342">
    <property type="entry name" value="CBS_dom_sf"/>
</dbReference>
<dbReference type="GO" id="GO:0030071">
    <property type="term" value="P:regulation of mitotic metaphase/anaphase transition"/>
    <property type="evidence" value="ECO:0007669"/>
    <property type="project" value="InterPro"/>
</dbReference>
<feature type="region of interest" description="Disordered" evidence="11">
    <location>
        <begin position="1"/>
        <end position="48"/>
    </location>
</feature>
<feature type="domain" description="CBS" evidence="12">
    <location>
        <begin position="179"/>
        <end position="236"/>
    </location>
</feature>
<dbReference type="GO" id="GO:0042149">
    <property type="term" value="P:cellular response to glucose starvation"/>
    <property type="evidence" value="ECO:0007669"/>
    <property type="project" value="UniProtKB-UniRule"/>
</dbReference>
<evidence type="ECO:0000256" key="9">
    <source>
        <dbReference type="PIRNR" id="PIRNR018148"/>
    </source>
</evidence>
<feature type="compositionally biased region" description="Pro residues" evidence="11">
    <location>
        <begin position="1"/>
        <end position="10"/>
    </location>
</feature>
<evidence type="ECO:0000256" key="11">
    <source>
        <dbReference type="SAM" id="MobiDB-lite"/>
    </source>
</evidence>
<evidence type="ECO:0000256" key="3">
    <source>
        <dbReference type="ARBA" id="ARBA00006624"/>
    </source>
</evidence>
<organism evidence="13 14">
    <name type="scientific">Hyaloscypha hepaticicola</name>
    <dbReference type="NCBI Taxonomy" id="2082293"/>
    <lineage>
        <taxon>Eukaryota</taxon>
        <taxon>Fungi</taxon>
        <taxon>Dikarya</taxon>
        <taxon>Ascomycota</taxon>
        <taxon>Pezizomycotina</taxon>
        <taxon>Leotiomycetes</taxon>
        <taxon>Helotiales</taxon>
        <taxon>Hyaloscyphaceae</taxon>
        <taxon>Hyaloscypha</taxon>
    </lineage>
</organism>
<dbReference type="STRING" id="1745343.A0A2J6Q358"/>
<dbReference type="PANTHER" id="PTHR13780">
    <property type="entry name" value="AMP-ACTIVATED PROTEIN KINASE, GAMMA REGULATORY SUBUNIT"/>
    <property type="match status" value="1"/>
</dbReference>
<dbReference type="AlphaFoldDB" id="A0A2J6Q358"/>
<dbReference type="OrthoDB" id="449052at2759"/>
<evidence type="ECO:0000256" key="4">
    <source>
        <dbReference type="ARBA" id="ARBA00014106"/>
    </source>
</evidence>
<evidence type="ECO:0000256" key="1">
    <source>
        <dbReference type="ARBA" id="ARBA00002656"/>
    </source>
</evidence>
<dbReference type="GO" id="GO:0004865">
    <property type="term" value="F:protein serine/threonine phosphatase inhibitor activity"/>
    <property type="evidence" value="ECO:0007669"/>
    <property type="project" value="TreeGrafter"/>
</dbReference>
<dbReference type="SMART" id="SM00116">
    <property type="entry name" value="CBS"/>
    <property type="match status" value="2"/>
</dbReference>
<dbReference type="Proteomes" id="UP000235672">
    <property type="component" value="Unassembled WGS sequence"/>
</dbReference>
<evidence type="ECO:0000259" key="12">
    <source>
        <dbReference type="PROSITE" id="PS51371"/>
    </source>
</evidence>
<dbReference type="CDD" id="cd02205">
    <property type="entry name" value="CBS_pair_SF"/>
    <property type="match status" value="1"/>
</dbReference>
<dbReference type="Pfam" id="PF00571">
    <property type="entry name" value="CBS"/>
    <property type="match status" value="2"/>
</dbReference>
<keyword evidence="8 10" id="KW-0129">CBS domain</keyword>
<dbReference type="PIRSF" id="PIRSF018148">
    <property type="entry name" value="UCP018148_CBS_YBR214w"/>
    <property type="match status" value="1"/>
</dbReference>
<evidence type="ECO:0000256" key="5">
    <source>
        <dbReference type="ARBA" id="ARBA00020584"/>
    </source>
</evidence>
<dbReference type="InterPro" id="IPR016711">
    <property type="entry name" value="Ssd23"/>
</dbReference>
<keyword evidence="6 9" id="KW-0963">Cytoplasm</keyword>
<comment type="subcellular location">
    <subcellularLocation>
        <location evidence="2 9">Cytoplasm</location>
    </subcellularLocation>
</comment>
<evidence type="ECO:0000313" key="13">
    <source>
        <dbReference type="EMBL" id="PMD20705.1"/>
    </source>
</evidence>
<evidence type="ECO:0000256" key="10">
    <source>
        <dbReference type="PROSITE-ProRule" id="PRU00703"/>
    </source>
</evidence>
<proteinExistence type="inferred from homology"/>
<dbReference type="SUPFAM" id="SSF54631">
    <property type="entry name" value="CBS-domain pair"/>
    <property type="match status" value="2"/>
</dbReference>
<name>A0A2J6Q358_9HELO</name>
<dbReference type="GO" id="GO:0005737">
    <property type="term" value="C:cytoplasm"/>
    <property type="evidence" value="ECO:0007669"/>
    <property type="project" value="UniProtKB-SubCell"/>
</dbReference>
<feature type="compositionally biased region" description="Polar residues" evidence="11">
    <location>
        <begin position="24"/>
        <end position="35"/>
    </location>
</feature>
<evidence type="ECO:0000256" key="8">
    <source>
        <dbReference type="ARBA" id="ARBA00023122"/>
    </source>
</evidence>
<dbReference type="InterPro" id="IPR050511">
    <property type="entry name" value="AMPK_gamma/SDS23_families"/>
</dbReference>
<keyword evidence="14" id="KW-1185">Reference proteome</keyword>
<gene>
    <name evidence="13" type="ORF">NA56DRAFT_573823</name>
</gene>
<comment type="function">
    <text evidence="1 9">Involved in DNA replication and cell separation.</text>
</comment>
<keyword evidence="7" id="KW-0677">Repeat</keyword>
<evidence type="ECO:0000256" key="2">
    <source>
        <dbReference type="ARBA" id="ARBA00004496"/>
    </source>
</evidence>
<evidence type="ECO:0000313" key="14">
    <source>
        <dbReference type="Proteomes" id="UP000235672"/>
    </source>
</evidence>
<feature type="region of interest" description="Disordered" evidence="11">
    <location>
        <begin position="443"/>
        <end position="484"/>
    </location>
</feature>
<sequence>MTGPIPPPIEAPARHSSPSPSPSFGQTINHRSSFAENLRHSPRSQRHPSFTQAAVQELLNHPPPSKAGDPRFAGRDWRQIRVGELVDKNEIRWAELDVDVEHATKMLIEAGPPNVILLREKSQDTAACGTFDYSDLNAYLLVVVGLASPEEDQLVDFDALAKKTRNREPIPLREIQTLAKKGPLVTLPESADLSKAIEQFGSGVHRILVCKDGTTEVVGILSQLRLVKFLWDNGSSFPAIDALYPMVLKDLSVGTPQTIAINGDRSLSDALQVMNNEGLTSIAVVDNAFNVVGNISTADIKLLTSSSNLPLLQSSCIHFISVILSERGIGDGKDSFPVFHVNPYSTLAHTVAKLVATRSHRMWVVEAASPSTSAPATPLATPSITHAVLSSPANSTPASPSIQTSFPAVSAAALPGARISGRLTGVISLTDILNLFARQSGLHPLSPNEQRARRRRSSSSSLRPSVDRPSVDFSPRGSSVDLRR</sequence>
<evidence type="ECO:0000256" key="7">
    <source>
        <dbReference type="ARBA" id="ARBA00022737"/>
    </source>
</evidence>